<reference evidence="4 5" key="1">
    <citation type="submission" date="2019-08" db="EMBL/GenBank/DDBJ databases">
        <title>Amphibian skin-associated Pigmentiphaga: genome sequence and occurrence across geography and hosts.</title>
        <authorList>
            <person name="Bletz M.C."/>
            <person name="Bunk B."/>
            <person name="Sproeer C."/>
            <person name="Biwer P."/>
            <person name="Reiter S."/>
            <person name="Rabemananjara F.C.E."/>
            <person name="Schulz S."/>
            <person name="Overmann J."/>
            <person name="Vences M."/>
        </authorList>
    </citation>
    <scope>NUCLEOTIDE SEQUENCE [LARGE SCALE GENOMIC DNA]</scope>
    <source>
        <strain evidence="4 5">Mada1488</strain>
    </source>
</reference>
<dbReference type="InterPro" id="IPR023753">
    <property type="entry name" value="FAD/NAD-binding_dom"/>
</dbReference>
<dbReference type="InterPro" id="IPR036188">
    <property type="entry name" value="FAD/NAD-bd_sf"/>
</dbReference>
<dbReference type="AlphaFoldDB" id="A0A5C0AXP8"/>
<dbReference type="PIRSF" id="PIRSF037495">
    <property type="entry name" value="Opine_OX_OoxA/HcnB"/>
    <property type="match status" value="1"/>
</dbReference>
<feature type="domain" description="FAD/NAD(P)-binding" evidence="2">
    <location>
        <begin position="10"/>
        <end position="320"/>
    </location>
</feature>
<dbReference type="RefSeq" id="WP_148814586.1">
    <property type="nucleotide sequence ID" value="NZ_CP043046.1"/>
</dbReference>
<accession>A0A5C0AXP8</accession>
<organism evidence="4 5">
    <name type="scientific">Pigmentiphaga aceris</name>
    <dbReference type="NCBI Taxonomy" id="1940612"/>
    <lineage>
        <taxon>Bacteria</taxon>
        <taxon>Pseudomonadati</taxon>
        <taxon>Pseudomonadota</taxon>
        <taxon>Betaproteobacteria</taxon>
        <taxon>Burkholderiales</taxon>
        <taxon>Alcaligenaceae</taxon>
        <taxon>Pigmentiphaga</taxon>
    </lineage>
</organism>
<sequence>MSDIQTGDRYDLAVVGAGPAGMSAAITARARGLNVVLLDEQEAVGGQIYRNITRANPRALDVLGPDYASGARIADAFHISGTVHLTGASVWQVGRDGTINYLRGGKVSSLHATQVVLASGAMERPFPIPGWTLPGVLGAGAAQILLKSADLAPSEPVILAGCGPLLYLLGWQYLRAGVPIKAVIDTTDTTDYVRAAGHLIEALAAWPMLKKGLKLMSALKKGKVPFYRGATNLAVQGTDAATGLRFTVGGKDMHVDSKVILLHQGVVPNTQFTWSLRAKHSWNDVQLCWTPDVDAWGRLEGLPNIYVAGDGLGIGGALAAAVQGQLAGLEVAAVAGKIDAGARDSAAAPLRAELAKQLRIRPFLDVLYRPKDANRVPADAVTVCRCEEVTAGDIRGYVALGCSGPNQTKSFGRCGMGPCQGRLCGLTVTEVIAQARGVSPSEVGYYRIRPPIKPVTLGELANEA</sequence>
<dbReference type="PANTHER" id="PTHR42949">
    <property type="entry name" value="ANAEROBIC GLYCEROL-3-PHOSPHATE DEHYDROGENASE SUBUNIT B"/>
    <property type="match status" value="1"/>
</dbReference>
<keyword evidence="1" id="KW-0560">Oxidoreductase</keyword>
<dbReference type="Proteomes" id="UP000325161">
    <property type="component" value="Chromosome"/>
</dbReference>
<evidence type="ECO:0000259" key="2">
    <source>
        <dbReference type="Pfam" id="PF07992"/>
    </source>
</evidence>
<dbReference type="Gene3D" id="3.50.50.60">
    <property type="entry name" value="FAD/NAD(P)-binding domain"/>
    <property type="match status" value="1"/>
</dbReference>
<dbReference type="InterPro" id="IPR041854">
    <property type="entry name" value="BFD-like_2Fe2S-bd_dom_sf"/>
</dbReference>
<gene>
    <name evidence="4" type="ORF">FXN63_10405</name>
</gene>
<dbReference type="PANTHER" id="PTHR42949:SF3">
    <property type="entry name" value="ANAEROBIC GLYCEROL-3-PHOSPHATE DEHYDROGENASE SUBUNIT B"/>
    <property type="match status" value="1"/>
</dbReference>
<proteinExistence type="predicted"/>
<dbReference type="Gene3D" id="1.10.10.1100">
    <property type="entry name" value="BFD-like [2Fe-2S]-binding domain"/>
    <property type="match status" value="1"/>
</dbReference>
<dbReference type="Pfam" id="PF07992">
    <property type="entry name" value="Pyr_redox_2"/>
    <property type="match status" value="1"/>
</dbReference>
<protein>
    <submittedName>
        <fullName evidence="4">NAD(P)-binding protein</fullName>
    </submittedName>
</protein>
<dbReference type="SUPFAM" id="SSF51905">
    <property type="entry name" value="FAD/NAD(P)-binding domain"/>
    <property type="match status" value="1"/>
</dbReference>
<dbReference type="InterPro" id="IPR017224">
    <property type="entry name" value="Opine_Oxase_asu/HCN_bsu"/>
</dbReference>
<evidence type="ECO:0000313" key="5">
    <source>
        <dbReference type="Proteomes" id="UP000325161"/>
    </source>
</evidence>
<evidence type="ECO:0000256" key="1">
    <source>
        <dbReference type="ARBA" id="ARBA00023002"/>
    </source>
</evidence>
<name>A0A5C0AXP8_9BURK</name>
<evidence type="ECO:0000259" key="3">
    <source>
        <dbReference type="Pfam" id="PF17806"/>
    </source>
</evidence>
<dbReference type="GO" id="GO:0016491">
    <property type="term" value="F:oxidoreductase activity"/>
    <property type="evidence" value="ECO:0007669"/>
    <property type="project" value="UniProtKB-KW"/>
</dbReference>
<dbReference type="OrthoDB" id="9801699at2"/>
<dbReference type="PRINTS" id="PR00368">
    <property type="entry name" value="FADPNR"/>
</dbReference>
<dbReference type="CDD" id="cd19946">
    <property type="entry name" value="GlpA-like_Fer2_BFD-like"/>
    <property type="match status" value="1"/>
</dbReference>
<evidence type="ECO:0000313" key="4">
    <source>
        <dbReference type="EMBL" id="QEI06203.1"/>
    </source>
</evidence>
<keyword evidence="5" id="KW-1185">Reference proteome</keyword>
<dbReference type="InterPro" id="IPR051691">
    <property type="entry name" value="Metab_Enz_Cyan_OpOx_G3PDH"/>
</dbReference>
<feature type="domain" description="SoxA A3" evidence="3">
    <location>
        <begin position="386"/>
        <end position="461"/>
    </location>
</feature>
<dbReference type="EMBL" id="CP043046">
    <property type="protein sequence ID" value="QEI06203.1"/>
    <property type="molecule type" value="Genomic_DNA"/>
</dbReference>
<dbReference type="KEGG" id="pacr:FXN63_10405"/>
<dbReference type="InterPro" id="IPR041117">
    <property type="entry name" value="SoxA_A3"/>
</dbReference>
<dbReference type="Pfam" id="PF17806">
    <property type="entry name" value="SO_alpha_A3"/>
    <property type="match status" value="1"/>
</dbReference>
<dbReference type="PRINTS" id="PR00411">
    <property type="entry name" value="PNDRDTASEI"/>
</dbReference>